<accession>A0A6L5TFT1</accession>
<organism evidence="1 2">
    <name type="scientific">Faecalibacterium prausnitzii</name>
    <dbReference type="NCBI Taxonomy" id="853"/>
    <lineage>
        <taxon>Bacteria</taxon>
        <taxon>Bacillati</taxon>
        <taxon>Bacillota</taxon>
        <taxon>Clostridia</taxon>
        <taxon>Eubacteriales</taxon>
        <taxon>Oscillospiraceae</taxon>
        <taxon>Faecalibacterium</taxon>
    </lineage>
</organism>
<reference evidence="1 2" key="1">
    <citation type="journal article" date="2019" name="Nat. Med.">
        <title>A library of human gut bacterial isolates paired with longitudinal multiomics data enables mechanistic microbiome research.</title>
        <authorList>
            <person name="Poyet M."/>
            <person name="Groussin M."/>
            <person name="Gibbons S.M."/>
            <person name="Avila-Pacheco J."/>
            <person name="Jiang X."/>
            <person name="Kearney S.M."/>
            <person name="Perrotta A.R."/>
            <person name="Berdy B."/>
            <person name="Zhao S."/>
            <person name="Lieberman T.D."/>
            <person name="Swanson P.K."/>
            <person name="Smith M."/>
            <person name="Roesemann S."/>
            <person name="Alexander J.E."/>
            <person name="Rich S.A."/>
            <person name="Livny J."/>
            <person name="Vlamakis H."/>
            <person name="Clish C."/>
            <person name="Bullock K."/>
            <person name="Deik A."/>
            <person name="Scott J."/>
            <person name="Pierce K.A."/>
            <person name="Xavier R.J."/>
            <person name="Alm E.J."/>
        </authorList>
    </citation>
    <scope>NUCLEOTIDE SEQUENCE [LARGE SCALE GENOMIC DNA]</scope>
    <source>
        <strain evidence="1 2">BIOML-B9</strain>
    </source>
</reference>
<dbReference type="AlphaFoldDB" id="A0A6L5TFT1"/>
<evidence type="ECO:0000313" key="2">
    <source>
        <dbReference type="Proteomes" id="UP000477010"/>
    </source>
</evidence>
<comment type="caution">
    <text evidence="1">The sequence shown here is derived from an EMBL/GenBank/DDBJ whole genome shotgun (WGS) entry which is preliminary data.</text>
</comment>
<protein>
    <submittedName>
        <fullName evidence="1">Uncharacterized protein</fullName>
    </submittedName>
</protein>
<dbReference type="RefSeq" id="WP_154251994.1">
    <property type="nucleotide sequence ID" value="NZ_WKPZ01000004.1"/>
</dbReference>
<dbReference type="Proteomes" id="UP000477010">
    <property type="component" value="Unassembled WGS sequence"/>
</dbReference>
<name>A0A6L5TFT1_9FIRM</name>
<proteinExistence type="predicted"/>
<dbReference type="EMBL" id="WKQE01000002">
    <property type="protein sequence ID" value="MSC79670.1"/>
    <property type="molecule type" value="Genomic_DNA"/>
</dbReference>
<sequence>MKGYYMTFRCRLCGKTFTNGGTGDKETAWTATANAAFTASGIGPLKKLENQPLVQETHCCEDGSFGVADFLGMKWAEDGEIVADYLIGSSPCQDLPHKARWGDKK</sequence>
<gene>
    <name evidence="1" type="ORF">GKD85_02340</name>
</gene>
<evidence type="ECO:0000313" key="1">
    <source>
        <dbReference type="EMBL" id="MSC79670.1"/>
    </source>
</evidence>